<keyword evidence="7 16" id="KW-0732">Signal</keyword>
<dbReference type="EC" id="3.4.16.4" evidence="4"/>
<dbReference type="Gene3D" id="2.60.410.10">
    <property type="entry name" value="D-Ala-D-Ala carboxypeptidase, C-terminal domain"/>
    <property type="match status" value="1"/>
</dbReference>
<dbReference type="Proteomes" id="UP000051166">
    <property type="component" value="Unassembled WGS sequence"/>
</dbReference>
<evidence type="ECO:0000256" key="11">
    <source>
        <dbReference type="ARBA" id="ARBA00023316"/>
    </source>
</evidence>
<dbReference type="EMBL" id="AZFQ01000034">
    <property type="protein sequence ID" value="KRL98974.1"/>
    <property type="molecule type" value="Genomic_DNA"/>
</dbReference>
<evidence type="ECO:0000256" key="16">
    <source>
        <dbReference type="SAM" id="SignalP"/>
    </source>
</evidence>
<protein>
    <recommendedName>
        <fullName evidence="4">serine-type D-Ala-D-Ala carboxypeptidase</fullName>
        <ecNumber evidence="4">3.4.16.4</ecNumber>
    </recommendedName>
</protein>
<dbReference type="InterPro" id="IPR001967">
    <property type="entry name" value="Peptidase_S11_N"/>
</dbReference>
<dbReference type="GO" id="GO:0008360">
    <property type="term" value="P:regulation of cell shape"/>
    <property type="evidence" value="ECO:0007669"/>
    <property type="project" value="UniProtKB-KW"/>
</dbReference>
<sequence length="449" mass="48515">MKGKKKMLLKKIKKVLLSLVAAATVSATLTGAFGATTVSADTTNAQELQLDAKAAIAVDAKTGQIIYGKNESQLLPVASMTKLVSIYLVLQAIKEGKLSWDQKVSVDDASYQVSQNTSLSNVPLKKGNTYTVRQLYQASLIYSANGAVMTLANAVSGSQKAFVDKMRTLLKSWGINDAEIYTASGLGNNEIGNAKYPGAPTNAENKLSAKEMALVSQKLLTDYPEVLKTTSIARMKFNNGTSETEMENWNWMLKGLAKAYSELPVDGLKTGTSDSAGADFTGTVNKDGHRIITVVLGAPHTSDTDVSRFTQTQKLMSYVYNNFTYTTIKANQSFKGAQQLPVYHGKELKTKAVTKNATAVWLKNGLSTASLQASLKGNKKLYKNGGLEAPLAKNKNIGTISLQVKQQPLTYLNGATSLKLTATNTQKIEKANIFVIMGRAIKNFFTNLF</sequence>
<dbReference type="Pfam" id="PF07943">
    <property type="entry name" value="PBP5_C"/>
    <property type="match status" value="1"/>
</dbReference>
<comment type="function">
    <text evidence="1">Removes C-terminal D-alanyl residues from sugar-peptide cell wall precursors.</text>
</comment>
<evidence type="ECO:0000256" key="10">
    <source>
        <dbReference type="ARBA" id="ARBA00022984"/>
    </source>
</evidence>
<evidence type="ECO:0000256" key="14">
    <source>
        <dbReference type="PIRSR" id="PIRSR618044-2"/>
    </source>
</evidence>
<evidence type="ECO:0000259" key="18">
    <source>
        <dbReference type="Pfam" id="PF07943"/>
    </source>
</evidence>
<evidence type="ECO:0000256" key="1">
    <source>
        <dbReference type="ARBA" id="ARBA00003217"/>
    </source>
</evidence>
<feature type="binding site" evidence="14">
    <location>
        <position position="269"/>
    </location>
    <ligand>
        <name>substrate</name>
    </ligand>
</feature>
<comment type="caution">
    <text evidence="19">The sequence shown here is derived from an EMBL/GenBank/DDBJ whole genome shotgun (WGS) entry which is preliminary data.</text>
</comment>
<dbReference type="PATRIC" id="fig|1423801.4.peg.247"/>
<dbReference type="Pfam" id="PF00768">
    <property type="entry name" value="Peptidase_S11"/>
    <property type="match status" value="1"/>
</dbReference>
<feature type="signal peptide" evidence="16">
    <location>
        <begin position="1"/>
        <end position="34"/>
    </location>
</feature>
<evidence type="ECO:0000256" key="5">
    <source>
        <dbReference type="ARBA" id="ARBA00022645"/>
    </source>
</evidence>
<comment type="catalytic activity">
    <reaction evidence="12">
        <text>Preferential cleavage: (Ac)2-L-Lys-D-Ala-|-D-Ala. Also transpeptidation of peptidyl-alanyl moieties that are N-acyl substituents of D-alanine.</text>
        <dbReference type="EC" id="3.4.16.4"/>
    </reaction>
</comment>
<comment type="similarity">
    <text evidence="3 15">Belongs to the peptidase S11 family.</text>
</comment>
<dbReference type="InterPro" id="IPR015956">
    <property type="entry name" value="Peniciliin-bd_prot_C_sf"/>
</dbReference>
<dbReference type="PANTHER" id="PTHR21581:SF11">
    <property type="entry name" value="D-ALANYL-D-ALANINE CARBOXYPEPTIDASE DACA"/>
    <property type="match status" value="1"/>
</dbReference>
<evidence type="ECO:0000256" key="3">
    <source>
        <dbReference type="ARBA" id="ARBA00007164"/>
    </source>
</evidence>
<feature type="active site" description="Proton acceptor" evidence="13">
    <location>
        <position position="82"/>
    </location>
</feature>
<evidence type="ECO:0000259" key="17">
    <source>
        <dbReference type="Pfam" id="PF00768"/>
    </source>
</evidence>
<feature type="domain" description="Peptidase S11 D-alanyl-D-alanine carboxypeptidase A N-terminal" evidence="17">
    <location>
        <begin position="43"/>
        <end position="299"/>
    </location>
</feature>
<keyword evidence="6" id="KW-0645">Protease</keyword>
<gene>
    <name evidence="19" type="ORF">FD50_GL000240</name>
</gene>
<evidence type="ECO:0000256" key="12">
    <source>
        <dbReference type="ARBA" id="ARBA00034000"/>
    </source>
</evidence>
<dbReference type="InterPro" id="IPR018044">
    <property type="entry name" value="Peptidase_S11"/>
</dbReference>
<proteinExistence type="inferred from homology"/>
<evidence type="ECO:0000256" key="8">
    <source>
        <dbReference type="ARBA" id="ARBA00022801"/>
    </source>
</evidence>
<dbReference type="PANTHER" id="PTHR21581">
    <property type="entry name" value="D-ALANYL-D-ALANINE CARBOXYPEPTIDASE"/>
    <property type="match status" value="1"/>
</dbReference>
<dbReference type="PRINTS" id="PR00725">
    <property type="entry name" value="DADACBPTASE1"/>
</dbReference>
<keyword evidence="20" id="KW-1185">Reference proteome</keyword>
<feature type="active site" description="Acyl-ester intermediate" evidence="13">
    <location>
        <position position="79"/>
    </location>
</feature>
<keyword evidence="5 19" id="KW-0121">Carboxypeptidase</keyword>
<evidence type="ECO:0000256" key="15">
    <source>
        <dbReference type="RuleBase" id="RU004016"/>
    </source>
</evidence>
<reference evidence="19 20" key="1">
    <citation type="journal article" date="2015" name="Genome Announc.">
        <title>Expanding the biotechnology potential of lactobacilli through comparative genomics of 213 strains and associated genera.</title>
        <authorList>
            <person name="Sun Z."/>
            <person name="Harris H.M."/>
            <person name="McCann A."/>
            <person name="Guo C."/>
            <person name="Argimon S."/>
            <person name="Zhang W."/>
            <person name="Yang X."/>
            <person name="Jeffery I.B."/>
            <person name="Cooney J.C."/>
            <person name="Kagawa T.F."/>
            <person name="Liu W."/>
            <person name="Song Y."/>
            <person name="Salvetti E."/>
            <person name="Wrobel A."/>
            <person name="Rasinkangas P."/>
            <person name="Parkhill J."/>
            <person name="Rea M.C."/>
            <person name="O'Sullivan O."/>
            <person name="Ritari J."/>
            <person name="Douillard F.P."/>
            <person name="Paul Ross R."/>
            <person name="Yang R."/>
            <person name="Briner A.E."/>
            <person name="Felis G.E."/>
            <person name="de Vos W.M."/>
            <person name="Barrangou R."/>
            <person name="Klaenhammer T.R."/>
            <person name="Caufield P.W."/>
            <person name="Cui Y."/>
            <person name="Zhang H."/>
            <person name="O'Toole P.W."/>
        </authorList>
    </citation>
    <scope>NUCLEOTIDE SEQUENCE [LARGE SCALE GENOMIC DNA]</scope>
    <source>
        <strain evidence="19 20">DSM 16230</strain>
    </source>
</reference>
<comment type="pathway">
    <text evidence="2">Cell wall biogenesis; peptidoglycan biosynthesis.</text>
</comment>
<evidence type="ECO:0000256" key="4">
    <source>
        <dbReference type="ARBA" id="ARBA00012448"/>
    </source>
</evidence>
<dbReference type="InterPro" id="IPR037167">
    <property type="entry name" value="Peptidase_S11_C_sf"/>
</dbReference>
<dbReference type="AlphaFoldDB" id="A0A0R1V0I1"/>
<evidence type="ECO:0000313" key="19">
    <source>
        <dbReference type="EMBL" id="KRL98974.1"/>
    </source>
</evidence>
<dbReference type="SUPFAM" id="SSF56601">
    <property type="entry name" value="beta-lactamase/transpeptidase-like"/>
    <property type="match status" value="1"/>
</dbReference>
<evidence type="ECO:0000313" key="20">
    <source>
        <dbReference type="Proteomes" id="UP000051166"/>
    </source>
</evidence>
<keyword evidence="8" id="KW-0378">Hydrolase</keyword>
<dbReference type="InterPro" id="IPR012338">
    <property type="entry name" value="Beta-lactam/transpept-like"/>
</dbReference>
<dbReference type="GO" id="GO:0071555">
    <property type="term" value="P:cell wall organization"/>
    <property type="evidence" value="ECO:0007669"/>
    <property type="project" value="UniProtKB-KW"/>
</dbReference>
<dbReference type="Gene3D" id="3.40.710.10">
    <property type="entry name" value="DD-peptidase/beta-lactamase superfamily"/>
    <property type="match status" value="1"/>
</dbReference>
<evidence type="ECO:0000256" key="13">
    <source>
        <dbReference type="PIRSR" id="PIRSR618044-1"/>
    </source>
</evidence>
<evidence type="ECO:0000256" key="9">
    <source>
        <dbReference type="ARBA" id="ARBA00022960"/>
    </source>
</evidence>
<dbReference type="STRING" id="1423801.FD50_GL000240"/>
<dbReference type="SUPFAM" id="SSF69189">
    <property type="entry name" value="Penicillin-binding protein associated domain"/>
    <property type="match status" value="1"/>
</dbReference>
<accession>A0A0R1V0I1</accession>
<keyword evidence="11" id="KW-0961">Cell wall biogenesis/degradation</keyword>
<organism evidence="19 20">
    <name type="scientific">Liquorilactobacillus satsumensis DSM 16230 = JCM 12392</name>
    <dbReference type="NCBI Taxonomy" id="1423801"/>
    <lineage>
        <taxon>Bacteria</taxon>
        <taxon>Bacillati</taxon>
        <taxon>Bacillota</taxon>
        <taxon>Bacilli</taxon>
        <taxon>Lactobacillales</taxon>
        <taxon>Lactobacillaceae</taxon>
        <taxon>Liquorilactobacillus</taxon>
    </lineage>
</organism>
<feature type="chain" id="PRO_5006412043" description="serine-type D-Ala-D-Ala carboxypeptidase" evidence="16">
    <location>
        <begin position="35"/>
        <end position="449"/>
    </location>
</feature>
<dbReference type="GO" id="GO:0009002">
    <property type="term" value="F:serine-type D-Ala-D-Ala carboxypeptidase activity"/>
    <property type="evidence" value="ECO:0007669"/>
    <property type="project" value="UniProtKB-EC"/>
</dbReference>
<evidence type="ECO:0000256" key="6">
    <source>
        <dbReference type="ARBA" id="ARBA00022670"/>
    </source>
</evidence>
<feature type="domain" description="Peptidase S11 D-Ala-D-Ala carboxypeptidase A C-terminal" evidence="18">
    <location>
        <begin position="324"/>
        <end position="411"/>
    </location>
</feature>
<keyword evidence="9" id="KW-0133">Cell shape</keyword>
<evidence type="ECO:0000256" key="2">
    <source>
        <dbReference type="ARBA" id="ARBA00004752"/>
    </source>
</evidence>
<dbReference type="UniPathway" id="UPA00219"/>
<feature type="active site" evidence="13">
    <location>
        <position position="143"/>
    </location>
</feature>
<dbReference type="InterPro" id="IPR012907">
    <property type="entry name" value="Peptidase_S11_C"/>
</dbReference>
<dbReference type="GO" id="GO:0006508">
    <property type="term" value="P:proteolysis"/>
    <property type="evidence" value="ECO:0007669"/>
    <property type="project" value="UniProtKB-KW"/>
</dbReference>
<keyword evidence="10" id="KW-0573">Peptidoglycan synthesis</keyword>
<dbReference type="GO" id="GO:0009252">
    <property type="term" value="P:peptidoglycan biosynthetic process"/>
    <property type="evidence" value="ECO:0007669"/>
    <property type="project" value="UniProtKB-UniPathway"/>
</dbReference>
<evidence type="ECO:0000256" key="7">
    <source>
        <dbReference type="ARBA" id="ARBA00022729"/>
    </source>
</evidence>
<name>A0A0R1V0I1_9LACO</name>